<feature type="repeat" description="WD" evidence="3">
    <location>
        <begin position="933"/>
        <end position="968"/>
    </location>
</feature>
<keyword evidence="7" id="KW-1185">Reference proteome</keyword>
<dbReference type="EMBL" id="JBEYBN010000041">
    <property type="protein sequence ID" value="MEU2269821.1"/>
    <property type="molecule type" value="Genomic_DNA"/>
</dbReference>
<evidence type="ECO:0000256" key="2">
    <source>
        <dbReference type="ARBA" id="ARBA00022737"/>
    </source>
</evidence>
<feature type="repeat" description="WD" evidence="3">
    <location>
        <begin position="666"/>
        <end position="706"/>
    </location>
</feature>
<dbReference type="PROSITE" id="PS00678">
    <property type="entry name" value="WD_REPEATS_1"/>
    <property type="match status" value="6"/>
</dbReference>
<feature type="repeat" description="WD" evidence="3">
    <location>
        <begin position="1187"/>
        <end position="1213"/>
    </location>
</feature>
<evidence type="ECO:0000313" key="6">
    <source>
        <dbReference type="EMBL" id="MEU2269821.1"/>
    </source>
</evidence>
<dbReference type="PROSITE" id="PS50294">
    <property type="entry name" value="WD_REPEATS_REGION"/>
    <property type="match status" value="8"/>
</dbReference>
<dbReference type="SUPFAM" id="SSF50978">
    <property type="entry name" value="WD40 repeat-like"/>
    <property type="match status" value="3"/>
</dbReference>
<dbReference type="SUPFAM" id="SSF52540">
    <property type="entry name" value="P-loop containing nucleoside triphosphate hydrolases"/>
    <property type="match status" value="1"/>
</dbReference>
<keyword evidence="1 3" id="KW-0853">WD repeat</keyword>
<feature type="repeat" description="WD" evidence="3">
    <location>
        <begin position="1226"/>
        <end position="1267"/>
    </location>
</feature>
<dbReference type="InterPro" id="IPR027417">
    <property type="entry name" value="P-loop_NTPase"/>
</dbReference>
<feature type="repeat" description="WD" evidence="3">
    <location>
        <begin position="993"/>
        <end position="1019"/>
    </location>
</feature>
<feature type="repeat" description="WD" evidence="3">
    <location>
        <begin position="848"/>
        <end position="881"/>
    </location>
</feature>
<dbReference type="Gene3D" id="2.130.10.10">
    <property type="entry name" value="YVTN repeat-like/Quinoprotein amine dehydrogenase"/>
    <property type="match status" value="6"/>
</dbReference>
<feature type="repeat" description="WD" evidence="3">
    <location>
        <begin position="803"/>
        <end position="835"/>
    </location>
</feature>
<feature type="repeat" description="WD" evidence="3">
    <location>
        <begin position="1136"/>
        <end position="1167"/>
    </location>
</feature>
<evidence type="ECO:0000313" key="7">
    <source>
        <dbReference type="Proteomes" id="UP001550603"/>
    </source>
</evidence>
<dbReference type="InterPro" id="IPR020472">
    <property type="entry name" value="WD40_PAC1"/>
</dbReference>
<feature type="repeat" description="WD" evidence="3">
    <location>
        <begin position="757"/>
        <end position="790"/>
    </location>
</feature>
<dbReference type="Gene3D" id="3.40.50.300">
    <property type="entry name" value="P-loop containing nucleotide triphosphate hydrolases"/>
    <property type="match status" value="1"/>
</dbReference>
<dbReference type="SMART" id="SM00320">
    <property type="entry name" value="WD40"/>
    <property type="match status" value="14"/>
</dbReference>
<dbReference type="Proteomes" id="UP001550603">
    <property type="component" value="Unassembled WGS sequence"/>
</dbReference>
<dbReference type="InterPro" id="IPR015943">
    <property type="entry name" value="WD40/YVTN_repeat-like_dom_sf"/>
</dbReference>
<feature type="region of interest" description="Disordered" evidence="4">
    <location>
        <begin position="979"/>
        <end position="1001"/>
    </location>
</feature>
<keyword evidence="2" id="KW-0677">Repeat</keyword>
<reference evidence="6 7" key="1">
    <citation type="submission" date="2024-06" db="EMBL/GenBank/DDBJ databases">
        <title>The Natural Products Discovery Center: Release of the First 8490 Sequenced Strains for Exploring Actinobacteria Biosynthetic Diversity.</title>
        <authorList>
            <person name="Kalkreuter E."/>
            <person name="Kautsar S.A."/>
            <person name="Yang D."/>
            <person name="Bader C.D."/>
            <person name="Teijaro C.N."/>
            <person name="Fluegel L."/>
            <person name="Davis C.M."/>
            <person name="Simpson J.R."/>
            <person name="Lauterbach L."/>
            <person name="Steele A.D."/>
            <person name="Gui C."/>
            <person name="Meng S."/>
            <person name="Li G."/>
            <person name="Viehrig K."/>
            <person name="Ye F."/>
            <person name="Su P."/>
            <person name="Kiefer A.F."/>
            <person name="Nichols A."/>
            <person name="Cepeda A.J."/>
            <person name="Yan W."/>
            <person name="Fan B."/>
            <person name="Jiang Y."/>
            <person name="Adhikari A."/>
            <person name="Zheng C.-J."/>
            <person name="Schuster L."/>
            <person name="Cowan T.M."/>
            <person name="Smanski M.J."/>
            <person name="Chevrette M.G."/>
            <person name="De Carvalho L.P.S."/>
            <person name="Shen B."/>
        </authorList>
    </citation>
    <scope>NUCLEOTIDE SEQUENCE [LARGE SCALE GENOMIC DNA]</scope>
    <source>
        <strain evidence="6 7">NPDC019583</strain>
    </source>
</reference>
<protein>
    <submittedName>
        <fullName evidence="6">AAA family ATPase</fullName>
    </submittedName>
</protein>
<proteinExistence type="predicted"/>
<dbReference type="InterPro" id="IPR036322">
    <property type="entry name" value="WD40_repeat_dom_sf"/>
</dbReference>
<dbReference type="Pfam" id="PF00400">
    <property type="entry name" value="WD40"/>
    <property type="match status" value="14"/>
</dbReference>
<dbReference type="PROSITE" id="PS50082">
    <property type="entry name" value="WD_REPEATS_2"/>
    <property type="match status" value="14"/>
</dbReference>
<feature type="repeat" description="WD" evidence="3">
    <location>
        <begin position="894"/>
        <end position="928"/>
    </location>
</feature>
<dbReference type="RefSeq" id="WP_359791141.1">
    <property type="nucleotide sequence ID" value="NZ_JBEYBN010000041.1"/>
</dbReference>
<feature type="repeat" description="WD" evidence="3">
    <location>
        <begin position="1098"/>
        <end position="1123"/>
    </location>
</feature>
<dbReference type="InterPro" id="IPR001680">
    <property type="entry name" value="WD40_rpt"/>
</dbReference>
<evidence type="ECO:0000256" key="3">
    <source>
        <dbReference type="PROSITE-ProRule" id="PRU00221"/>
    </source>
</evidence>
<dbReference type="PANTHER" id="PTHR44129">
    <property type="entry name" value="WD REPEAT-CONTAINING PROTEIN POP1"/>
    <property type="match status" value="1"/>
</dbReference>
<dbReference type="CDD" id="cd00200">
    <property type="entry name" value="WD40"/>
    <property type="match status" value="2"/>
</dbReference>
<dbReference type="InterPro" id="IPR049052">
    <property type="entry name" value="nSTAND1"/>
</dbReference>
<organism evidence="6 7">
    <name type="scientific">Streptomyces olindensis</name>
    <dbReference type="NCBI Taxonomy" id="358823"/>
    <lineage>
        <taxon>Bacteria</taxon>
        <taxon>Bacillati</taxon>
        <taxon>Actinomycetota</taxon>
        <taxon>Actinomycetes</taxon>
        <taxon>Kitasatosporales</taxon>
        <taxon>Streptomycetaceae</taxon>
        <taxon>Streptomyces</taxon>
    </lineage>
</organism>
<feature type="repeat" description="WD" evidence="3">
    <location>
        <begin position="620"/>
        <end position="651"/>
    </location>
</feature>
<comment type="caution">
    <text evidence="6">The sequence shown here is derived from an EMBL/GenBank/DDBJ whole genome shotgun (WGS) entry which is preliminary data.</text>
</comment>
<dbReference type="Pfam" id="PF20703">
    <property type="entry name" value="nSTAND1"/>
    <property type="match status" value="1"/>
</dbReference>
<feature type="repeat" description="WD" evidence="3">
    <location>
        <begin position="1032"/>
        <end position="1066"/>
    </location>
</feature>
<name>A0ABV2Y0N1_9ACTN</name>
<evidence type="ECO:0000256" key="1">
    <source>
        <dbReference type="ARBA" id="ARBA00022574"/>
    </source>
</evidence>
<evidence type="ECO:0000259" key="5">
    <source>
        <dbReference type="Pfam" id="PF20703"/>
    </source>
</evidence>
<sequence>MSEESTEHERVNLQAWATDQARVFQARRDLYVAQRDLHLHYISGVRRAHRADAREELRECPYPGLAEFGTEQSRWFFGRDEAIADLMVALSARFESGGLLAVVAPSGTGKSSLLKAGLLPAIRRGSLGIENSSQWPHVLFTPTARPLQELVERLQQEPGLMPTPEIEQDLTDPTRCANAVRDALRRRAERAGTADQRLVVVVDQFEELFTQCADEHTRRSFLDVLSALSNPGDDGEPPAALVVYGLRSDFYTQCVDHSELHASLQSDQVLIGPLSEEGLREAIECPAQDVGLEIEPGLVEILLRDLGRSRPTDPEDGAADLSGSGGYEAGRLPLLAHALRVAWHQKAGNVLTVDGYRAAGGIDHAITSTAEKCYRRLSSSEKRLTREVFMRLVKIGDGVPDVRRRLPRSDLLRMSSDAVAAAGVIDTFTEGRLLVQGQDVVEITHEALLSTWIRLRRWIDEDRTGHILRQRLEDSASDWLQNRRDTGTLYRGGRLEQALSLAASPGDGLLSADATAFVTASLRFQKRGVMVRRAVLSVLSVLALVASTTAFVAFQQRTEARTQRDVAISQRVMVEANRLRPFNAPLAAALDVAGHRRHADTNLRTHLFNDAGSLLFTSLVGKHKDAVSSVATSPGKGIIASSGFDRSLKVWRTAGEGAPRPLGSLNTGHENFVSHVSFNPDGNVLVSVSVDQVRLWDLSHPDQPSVLSWLDGDRAGSPGVARFSPDGRVLAIAGDDGTVTLWDVTDPVRPERISAPLTGHSKKINQLDFSPDGRTLATASNDETVRLWDVTDPVRPGSLGQPLTAHKEAVHAVAFGSGGVLASAGGDKTVRLWDMTDPGRPKQLGDPLTGHTDWIGTVAFSPDGSTLASGGADQTLRLWNVVVPRRSKPLGQPVIGHTGTVGSIAFLQDGRKLVSAGGLDRNVLLWSVPDTVISDHVGVVLSVAFSPDGETLVSAGMDRSLLFRNISNPYRPGPALRAPVAHSRGDDKAPEGVGKVQYGPDGRTLASVGTDGSVQFWDMGDVDHPHPAGFLLTRHAKDIKAIALSADLRMAACSFKDGSVRLWDISDPAHPEVLGHAGAKKAPPYKPGSLTLPFHRVVWGLKFSPDGRFLAGIGPDKALRVWNTSDPARPRPVGRPLNHSGGVQALQFSPDGRTLASVSGDNRLRLWAPGNPNRVRQLNRPLPFHGVYSMAFSPDGHTLASAGIDHTVRLWDVGDPARPGPIGRPLVGHSDSAYAVAFSPDGETLASAGLDKTVRLWGLDAEKAARRICAATGRTLTERKWEELFPGIDFVEPCH</sequence>
<feature type="domain" description="Novel STAND NTPase 1" evidence="5">
    <location>
        <begin position="61"/>
        <end position="486"/>
    </location>
</feature>
<accession>A0ABV2Y0N1</accession>
<evidence type="ECO:0000256" key="4">
    <source>
        <dbReference type="SAM" id="MobiDB-lite"/>
    </source>
</evidence>
<dbReference type="InterPro" id="IPR050349">
    <property type="entry name" value="WD_LIS1/nudF_dynein_reg"/>
</dbReference>
<dbReference type="PRINTS" id="PR00320">
    <property type="entry name" value="GPROTEINBRPT"/>
</dbReference>
<feature type="repeat" description="WD" evidence="3">
    <location>
        <begin position="723"/>
        <end position="744"/>
    </location>
</feature>
<dbReference type="InterPro" id="IPR019775">
    <property type="entry name" value="WD40_repeat_CS"/>
</dbReference>
<gene>
    <name evidence="6" type="ORF">ABZ568_26165</name>
</gene>